<dbReference type="Gene3D" id="3.30.460.10">
    <property type="entry name" value="Beta Polymerase, domain 2"/>
    <property type="match status" value="1"/>
</dbReference>
<feature type="domain" description="RelA/SpoT" evidence="2">
    <location>
        <begin position="107"/>
        <end position="262"/>
    </location>
</feature>
<evidence type="ECO:0000259" key="2">
    <source>
        <dbReference type="SMART" id="SM00954"/>
    </source>
</evidence>
<sequence>MGPAMSEEDKLDELLKELNGVYDREVSQYRQCLSAVAEDLKHVLAQDNIRHLPIAARVKSWDSINGTARRRQKDRLAAQEIQGKMIEQKENWEVQFDRYKMDKEEIGYFKTVNELELGFHDILGARIVLYFPSDTKNVLKLLKDAGYENGKDPKKMGGPANMRILRKLHAKWLDASAPAPATPEKKEPDDDLDTDGLEKQFSGYGAIHLALKIPKRLQPRDLTEMEKGIWEKKVVEIQVGTVIMHAWAEVEHDITYKTHGREVTQDEKAVLDILNGLAIASEVGLRRFRSPPSSTSAAAEDVKELQGWMHQFYITKNRDMPDEWLDLDQLWDFLIQRNHNQRDKFLHYAEVAWNILLEHEKKEGIDLDHVFPFIMMHHHVPVLVLEQGRRLKAEKEAAEEKAAEEEEAAEEKAAEEEEEADERGASSPADVKKKKEKHKHPLTRADNRKIVHLLEKANDQDLEEIAKLLRQFKMAAGSQGDQSEGEEYLGVISLKECESRIASDPKWLDKVRGRYDEWILEEIPPHGRWTTFYAESTELGFPMRTVQRMSQDDLSRKSRGEQFSDWIHMRWARCGLTLEYMAPGISMMLVLKHYGMF</sequence>
<evidence type="ECO:0000313" key="4">
    <source>
        <dbReference type="Proteomes" id="UP000034112"/>
    </source>
</evidence>
<feature type="compositionally biased region" description="Basic residues" evidence="1">
    <location>
        <begin position="432"/>
        <end position="442"/>
    </location>
</feature>
<dbReference type="AlphaFoldDB" id="A0A0F9XD68"/>
<organism evidence="3 4">
    <name type="scientific">Trichoderma harzianum</name>
    <name type="common">Hypocrea lixii</name>
    <dbReference type="NCBI Taxonomy" id="5544"/>
    <lineage>
        <taxon>Eukaryota</taxon>
        <taxon>Fungi</taxon>
        <taxon>Dikarya</taxon>
        <taxon>Ascomycota</taxon>
        <taxon>Pezizomycotina</taxon>
        <taxon>Sordariomycetes</taxon>
        <taxon>Hypocreomycetidae</taxon>
        <taxon>Hypocreales</taxon>
        <taxon>Hypocreaceae</taxon>
        <taxon>Trichoderma</taxon>
    </lineage>
</organism>
<protein>
    <recommendedName>
        <fullName evidence="2">RelA/SpoT domain-containing protein</fullName>
    </recommendedName>
</protein>
<evidence type="ECO:0000256" key="1">
    <source>
        <dbReference type="SAM" id="MobiDB-lite"/>
    </source>
</evidence>
<feature type="compositionally biased region" description="Acidic residues" evidence="1">
    <location>
        <begin position="402"/>
        <end position="421"/>
    </location>
</feature>
<dbReference type="CDD" id="cd05399">
    <property type="entry name" value="NT_Rel-Spo_like"/>
    <property type="match status" value="1"/>
</dbReference>
<dbReference type="PANTHER" id="PTHR41773">
    <property type="entry name" value="GTP PYROPHOSPHATASE-RELATED"/>
    <property type="match status" value="1"/>
</dbReference>
<reference evidence="4" key="1">
    <citation type="journal article" date="2015" name="Genome Announc.">
        <title>Draft whole-genome sequence of the biocontrol agent Trichoderma harzianum T6776.</title>
        <authorList>
            <person name="Baroncelli R."/>
            <person name="Piaggeschi G."/>
            <person name="Fiorini L."/>
            <person name="Bertolini E."/>
            <person name="Zapparata A."/>
            <person name="Pe M.E."/>
            <person name="Sarrocco S."/>
            <person name="Vannacci G."/>
        </authorList>
    </citation>
    <scope>NUCLEOTIDE SEQUENCE [LARGE SCALE GENOMIC DNA]</scope>
    <source>
        <strain evidence="4">T6776</strain>
    </source>
</reference>
<dbReference type="Pfam" id="PF04607">
    <property type="entry name" value="RelA_SpoT"/>
    <property type="match status" value="1"/>
</dbReference>
<dbReference type="Proteomes" id="UP000034112">
    <property type="component" value="Unassembled WGS sequence"/>
</dbReference>
<dbReference type="InterPro" id="IPR043519">
    <property type="entry name" value="NT_sf"/>
</dbReference>
<feature type="region of interest" description="Disordered" evidence="1">
    <location>
        <begin position="395"/>
        <end position="442"/>
    </location>
</feature>
<dbReference type="GO" id="GO:0015969">
    <property type="term" value="P:guanosine tetraphosphate metabolic process"/>
    <property type="evidence" value="ECO:0007669"/>
    <property type="project" value="InterPro"/>
</dbReference>
<dbReference type="PANTHER" id="PTHR41773:SF1">
    <property type="entry name" value="RELA_SPOT DOMAIN-CONTAINING PROTEIN"/>
    <property type="match status" value="1"/>
</dbReference>
<evidence type="ECO:0000313" key="3">
    <source>
        <dbReference type="EMBL" id="KKO98597.1"/>
    </source>
</evidence>
<comment type="caution">
    <text evidence="3">The sequence shown here is derived from an EMBL/GenBank/DDBJ whole genome shotgun (WGS) entry which is preliminary data.</text>
</comment>
<dbReference type="EMBL" id="JOKZ01000404">
    <property type="protein sequence ID" value="KKO98597.1"/>
    <property type="molecule type" value="Genomic_DNA"/>
</dbReference>
<dbReference type="OrthoDB" id="4719016at2759"/>
<dbReference type="SMART" id="SM00954">
    <property type="entry name" value="RelA_SpoT"/>
    <property type="match status" value="1"/>
</dbReference>
<dbReference type="SUPFAM" id="SSF81301">
    <property type="entry name" value="Nucleotidyltransferase"/>
    <property type="match status" value="1"/>
</dbReference>
<accession>A0A0F9XD68</accession>
<proteinExistence type="predicted"/>
<dbReference type="OMA" id="FERYKMS"/>
<name>A0A0F9XD68_TRIHA</name>
<gene>
    <name evidence="3" type="ORF">THAR02_09296</name>
</gene>
<dbReference type="InterPro" id="IPR007685">
    <property type="entry name" value="RelA_SpoT"/>
</dbReference>